<dbReference type="PANTHER" id="PTHR22835">
    <property type="entry name" value="ZINC FINGER FYVE DOMAIN CONTAINING PROTEIN"/>
    <property type="match status" value="1"/>
</dbReference>
<dbReference type="RefSeq" id="XP_027121943.1">
    <property type="nucleotide sequence ID" value="XM_027266142.2"/>
</dbReference>
<comment type="similarity">
    <text evidence="1">Belongs to the 'GDSL' lipolytic enzyme family.</text>
</comment>
<evidence type="ECO:0000256" key="2">
    <source>
        <dbReference type="ARBA" id="ARBA00022729"/>
    </source>
</evidence>
<sequence>MLPTMSSSTNFSFLVALSLFCMAFAAEETTCRFDYIYQFGDSLADTGNRIRQVGVPSVFNISSLPYGMTYFHKPTGRFSNGLLVIDFIAKALHLPLLHPYLETNASFSHGVNFAVGGSTALVNSFFAKRNISVPSKNIPLSQQVKWFKKHLSSVSNSRSQIKKRLKRALIMMGEIGGNDFNSIFSQGKSLKESRVYVPPVVKAICNAVREVIQFGAVHVVVPGNFPAGCLPKALASFSSADPKAYDDYGCLTESNKFALLFNRYLQKALASLRLEFPNADIRYFDYYKAFEYVLQNARYLGFDQRSLLKACCGTGEKYNFNSTKVCGSPGVKACHNPEKFINWDGVHLTQATYHYISEHLIRDVLSEMKCLP</sequence>
<dbReference type="GO" id="GO:0016788">
    <property type="term" value="F:hydrolase activity, acting on ester bonds"/>
    <property type="evidence" value="ECO:0007669"/>
    <property type="project" value="InterPro"/>
</dbReference>
<evidence type="ECO:0000313" key="7">
    <source>
        <dbReference type="RefSeq" id="XP_027121943.1"/>
    </source>
</evidence>
<organism evidence="6 7">
    <name type="scientific">Coffea arabica</name>
    <name type="common">Arabian coffee</name>
    <dbReference type="NCBI Taxonomy" id="13443"/>
    <lineage>
        <taxon>Eukaryota</taxon>
        <taxon>Viridiplantae</taxon>
        <taxon>Streptophyta</taxon>
        <taxon>Embryophyta</taxon>
        <taxon>Tracheophyta</taxon>
        <taxon>Spermatophyta</taxon>
        <taxon>Magnoliopsida</taxon>
        <taxon>eudicotyledons</taxon>
        <taxon>Gunneridae</taxon>
        <taxon>Pentapetalae</taxon>
        <taxon>asterids</taxon>
        <taxon>lamiids</taxon>
        <taxon>Gentianales</taxon>
        <taxon>Rubiaceae</taxon>
        <taxon>Ixoroideae</taxon>
        <taxon>Gardenieae complex</taxon>
        <taxon>Bertiereae - Coffeeae clade</taxon>
        <taxon>Coffeeae</taxon>
        <taxon>Coffea</taxon>
    </lineage>
</organism>
<dbReference type="AlphaFoldDB" id="A0A6P6X2K1"/>
<dbReference type="PANTHER" id="PTHR22835:SF677">
    <property type="entry name" value="ACETYLAJMALAN ESTERASE-LIKE"/>
    <property type="match status" value="1"/>
</dbReference>
<keyword evidence="3" id="KW-0378">Hydrolase</keyword>
<dbReference type="GeneID" id="113738865"/>
<dbReference type="Gene3D" id="3.40.50.1110">
    <property type="entry name" value="SGNH hydrolase"/>
    <property type="match status" value="1"/>
</dbReference>
<protein>
    <submittedName>
        <fullName evidence="7">GDSL esterase/lipase At5g03980-like</fullName>
    </submittedName>
</protein>
<evidence type="ECO:0000256" key="5">
    <source>
        <dbReference type="SAM" id="SignalP"/>
    </source>
</evidence>
<keyword evidence="4" id="KW-0325">Glycoprotein</keyword>
<proteinExistence type="inferred from homology"/>
<reference evidence="7" key="2">
    <citation type="submission" date="2025-08" db="UniProtKB">
        <authorList>
            <consortium name="RefSeq"/>
        </authorList>
    </citation>
    <scope>IDENTIFICATION</scope>
    <source>
        <tissue evidence="7">Leaves</tissue>
    </source>
</reference>
<feature type="signal peptide" evidence="5">
    <location>
        <begin position="1"/>
        <end position="25"/>
    </location>
</feature>
<dbReference type="SUPFAM" id="SSF52266">
    <property type="entry name" value="SGNH hydrolase"/>
    <property type="match status" value="1"/>
</dbReference>
<dbReference type="InterPro" id="IPR035669">
    <property type="entry name" value="SGNH_plant_lipase-like"/>
</dbReference>
<name>A0A6P6X2K1_COFAR</name>
<reference evidence="6" key="1">
    <citation type="journal article" date="2025" name="Foods">
        <title>Unveiling the Microbial Signatures of Arabica Coffee Cherries: Insights into Ripeness Specific Diversity, Functional Traits, and Implications for Quality and Safety.</title>
        <authorList>
            <consortium name="RefSeq"/>
            <person name="Tenea G.N."/>
            <person name="Cifuentes V."/>
            <person name="Reyes P."/>
            <person name="Cevallos-Vallejos M."/>
        </authorList>
    </citation>
    <scope>NUCLEOTIDE SEQUENCE [LARGE SCALE GENOMIC DNA]</scope>
</reference>
<evidence type="ECO:0000256" key="3">
    <source>
        <dbReference type="ARBA" id="ARBA00022801"/>
    </source>
</evidence>
<dbReference type="InterPro" id="IPR036514">
    <property type="entry name" value="SGNH_hydro_sf"/>
</dbReference>
<evidence type="ECO:0000313" key="6">
    <source>
        <dbReference type="Proteomes" id="UP001652660"/>
    </source>
</evidence>
<evidence type="ECO:0000256" key="4">
    <source>
        <dbReference type="ARBA" id="ARBA00023180"/>
    </source>
</evidence>
<keyword evidence="2 5" id="KW-0732">Signal</keyword>
<feature type="chain" id="PRO_5028220173" evidence="5">
    <location>
        <begin position="26"/>
        <end position="372"/>
    </location>
</feature>
<dbReference type="Proteomes" id="UP001652660">
    <property type="component" value="Chromosome 4c"/>
</dbReference>
<dbReference type="CDD" id="cd01837">
    <property type="entry name" value="SGNH_plant_lipase_like"/>
    <property type="match status" value="1"/>
</dbReference>
<evidence type="ECO:0000256" key="1">
    <source>
        <dbReference type="ARBA" id="ARBA00008668"/>
    </source>
</evidence>
<dbReference type="InterPro" id="IPR001087">
    <property type="entry name" value="GDSL"/>
</dbReference>
<dbReference type="Pfam" id="PF00657">
    <property type="entry name" value="Lipase_GDSL"/>
    <property type="match status" value="1"/>
</dbReference>
<keyword evidence="6" id="KW-1185">Reference proteome</keyword>
<accession>A0A6P6X2K1</accession>
<gene>
    <name evidence="7" type="primary">LOC113738865</name>
</gene>